<dbReference type="AlphaFoldDB" id="A0AA97LV19"/>
<dbReference type="RefSeq" id="WP_147416938.1">
    <property type="nucleotide sequence ID" value="NZ_CP063196.1"/>
</dbReference>
<reference evidence="1" key="1">
    <citation type="submission" date="2020-10" db="EMBL/GenBank/DDBJ databases">
        <title>De novo genome project of the cellulose decomposer Thermobifida halotolerans type strain.</title>
        <authorList>
            <person name="Nagy I."/>
            <person name="Horvath B."/>
            <person name="Kukolya J."/>
            <person name="Nagy I."/>
            <person name="Orsini M."/>
        </authorList>
    </citation>
    <scope>NUCLEOTIDE SEQUENCE</scope>
    <source>
        <strain evidence="1">DSM 44931</strain>
    </source>
</reference>
<accession>A0AA97LV19</accession>
<proteinExistence type="predicted"/>
<dbReference type="KEGG" id="thao:NI17_017460"/>
<name>A0AA97LV19_9ACTN</name>
<dbReference type="EMBL" id="CP063196">
    <property type="protein sequence ID" value="UOE18589.1"/>
    <property type="molecule type" value="Genomic_DNA"/>
</dbReference>
<protein>
    <submittedName>
        <fullName evidence="1">Uncharacterized protein</fullName>
    </submittedName>
</protein>
<evidence type="ECO:0000313" key="1">
    <source>
        <dbReference type="EMBL" id="UOE18589.1"/>
    </source>
</evidence>
<dbReference type="Proteomes" id="UP000265719">
    <property type="component" value="Chromosome"/>
</dbReference>
<sequence>MKEEGSSKDLVAEIQRSILIYLEKKSSSGRVSVFEMRGLMGQVVELSHLLQRDGHAPAELQDFRVRFTELMSRERNLAEMDVYLFDCLCYAQRGDLNGFEPACWMRSSAQILHDVCVDWNHPGSAAIRELFEEHIEEIDETIRLVSWDAPPVPEEKIPDWVPESHWWWRAPMRKDMSPEERDRRINYELYDAIDDLESKESRRDD</sequence>
<evidence type="ECO:0000313" key="2">
    <source>
        <dbReference type="Proteomes" id="UP000265719"/>
    </source>
</evidence>
<keyword evidence="2" id="KW-1185">Reference proteome</keyword>
<gene>
    <name evidence="1" type="ORF">NI17_017460</name>
</gene>
<organism evidence="1 2">
    <name type="scientific">Thermobifida halotolerans</name>
    <dbReference type="NCBI Taxonomy" id="483545"/>
    <lineage>
        <taxon>Bacteria</taxon>
        <taxon>Bacillati</taxon>
        <taxon>Actinomycetota</taxon>
        <taxon>Actinomycetes</taxon>
        <taxon>Streptosporangiales</taxon>
        <taxon>Nocardiopsidaceae</taxon>
        <taxon>Thermobifida</taxon>
    </lineage>
</organism>